<evidence type="ECO:0000256" key="2">
    <source>
        <dbReference type="ARBA" id="ARBA00022475"/>
    </source>
</evidence>
<gene>
    <name evidence="9" type="ORF">AHMF7616_00900</name>
</gene>
<evidence type="ECO:0000313" key="9">
    <source>
        <dbReference type="EMBL" id="RDC62307.1"/>
    </source>
</evidence>
<evidence type="ECO:0000256" key="7">
    <source>
        <dbReference type="ARBA" id="ARBA00023136"/>
    </source>
</evidence>
<evidence type="ECO:0000313" key="10">
    <source>
        <dbReference type="Proteomes" id="UP000253919"/>
    </source>
</evidence>
<feature type="transmembrane region" description="Helical" evidence="8">
    <location>
        <begin position="129"/>
        <end position="152"/>
    </location>
</feature>
<keyword evidence="7 8" id="KW-0472">Membrane</keyword>
<dbReference type="OrthoDB" id="793901at2"/>
<evidence type="ECO:0000256" key="8">
    <source>
        <dbReference type="SAM" id="Phobius"/>
    </source>
</evidence>
<dbReference type="InterPro" id="IPR026392">
    <property type="entry name" value="Exo/Archaeosortase_dom"/>
</dbReference>
<feature type="transmembrane region" description="Helical" evidence="8">
    <location>
        <begin position="167"/>
        <end position="184"/>
    </location>
</feature>
<evidence type="ECO:0000256" key="1">
    <source>
        <dbReference type="ARBA" id="ARBA00004651"/>
    </source>
</evidence>
<evidence type="ECO:0000256" key="6">
    <source>
        <dbReference type="ARBA" id="ARBA00022989"/>
    </source>
</evidence>
<comment type="caution">
    <text evidence="9">The sequence shown here is derived from an EMBL/GenBank/DDBJ whole genome shotgun (WGS) entry which is preliminary data.</text>
</comment>
<protein>
    <recommendedName>
        <fullName evidence="11">Exosortase/archaeosortase family protein</fullName>
    </recommendedName>
</protein>
<evidence type="ECO:0000256" key="3">
    <source>
        <dbReference type="ARBA" id="ARBA00022670"/>
    </source>
</evidence>
<reference evidence="9 10" key="1">
    <citation type="submission" date="2018-04" db="EMBL/GenBank/DDBJ databases">
        <title>Adhaeribacter sp. HMF7616 genome sequencing and assembly.</title>
        <authorList>
            <person name="Kang H."/>
            <person name="Kang J."/>
            <person name="Cha I."/>
            <person name="Kim H."/>
            <person name="Joh K."/>
        </authorList>
    </citation>
    <scope>NUCLEOTIDE SEQUENCE [LARGE SCALE GENOMIC DNA]</scope>
    <source>
        <strain evidence="9 10">HMF7616</strain>
    </source>
</reference>
<keyword evidence="4 8" id="KW-0812">Transmembrane</keyword>
<accession>A0A369QGB3</accession>
<dbReference type="GO" id="GO:0008233">
    <property type="term" value="F:peptidase activity"/>
    <property type="evidence" value="ECO:0007669"/>
    <property type="project" value="UniProtKB-KW"/>
</dbReference>
<organism evidence="9 10">
    <name type="scientific">Adhaeribacter pallidiroseus</name>
    <dbReference type="NCBI Taxonomy" id="2072847"/>
    <lineage>
        <taxon>Bacteria</taxon>
        <taxon>Pseudomonadati</taxon>
        <taxon>Bacteroidota</taxon>
        <taxon>Cytophagia</taxon>
        <taxon>Cytophagales</taxon>
        <taxon>Hymenobacteraceae</taxon>
        <taxon>Adhaeribacter</taxon>
    </lineage>
</organism>
<name>A0A369QGB3_9BACT</name>
<dbReference type="Proteomes" id="UP000253919">
    <property type="component" value="Unassembled WGS sequence"/>
</dbReference>
<evidence type="ECO:0000256" key="4">
    <source>
        <dbReference type="ARBA" id="ARBA00022692"/>
    </source>
</evidence>
<comment type="subcellular location">
    <subcellularLocation>
        <location evidence="1">Cell membrane</location>
        <topology evidence="1">Multi-pass membrane protein</topology>
    </subcellularLocation>
</comment>
<keyword evidence="6 8" id="KW-1133">Transmembrane helix</keyword>
<evidence type="ECO:0000256" key="5">
    <source>
        <dbReference type="ARBA" id="ARBA00022801"/>
    </source>
</evidence>
<dbReference type="NCBIfam" id="TIGR04178">
    <property type="entry name" value="exo_archaeo"/>
    <property type="match status" value="1"/>
</dbReference>
<dbReference type="GO" id="GO:0006508">
    <property type="term" value="P:proteolysis"/>
    <property type="evidence" value="ECO:0007669"/>
    <property type="project" value="UniProtKB-KW"/>
</dbReference>
<keyword evidence="10" id="KW-1185">Reference proteome</keyword>
<keyword evidence="2" id="KW-1003">Cell membrane</keyword>
<feature type="transmembrane region" description="Helical" evidence="8">
    <location>
        <begin position="19"/>
        <end position="40"/>
    </location>
</feature>
<evidence type="ECO:0008006" key="11">
    <source>
        <dbReference type="Google" id="ProtNLM"/>
    </source>
</evidence>
<dbReference type="RefSeq" id="WP_115371765.1">
    <property type="nucleotide sequence ID" value="NZ_QASA01000001.1"/>
</dbReference>
<feature type="transmembrane region" description="Helical" evidence="8">
    <location>
        <begin position="98"/>
        <end position="117"/>
    </location>
</feature>
<keyword evidence="5" id="KW-0378">Hydrolase</keyword>
<sequence length="207" mass="23900">MTITATIHKSLLKYTEVTFVIKLITFTALLYYFNVFYIAITDANGAIFSSFLHSYLDYISWLRTSILHTAQLIGQTFGLKSYIADSYTLTVPHGPGVIIGYTCLGYGVMSFWIAFIVAQQDTWQRKVSWCLIGLTSIWLINCWRIAVILIALAKNWNVNQYLDHHDTFNVVVYALLFLLIYLYYKHSKKELKTNRPAHSNKDLLVTY</sequence>
<dbReference type="EMBL" id="QASA01000001">
    <property type="protein sequence ID" value="RDC62307.1"/>
    <property type="molecule type" value="Genomic_DNA"/>
</dbReference>
<dbReference type="GO" id="GO:0005886">
    <property type="term" value="C:plasma membrane"/>
    <property type="evidence" value="ECO:0007669"/>
    <property type="project" value="UniProtKB-SubCell"/>
</dbReference>
<proteinExistence type="predicted"/>
<dbReference type="AlphaFoldDB" id="A0A369QGB3"/>
<keyword evidence="3" id="KW-0645">Protease</keyword>